<proteinExistence type="inferred from homology"/>
<organism evidence="5 7">
    <name type="scientific">Methanobacterium subterraneum</name>
    <dbReference type="NCBI Taxonomy" id="59277"/>
    <lineage>
        <taxon>Archaea</taxon>
        <taxon>Methanobacteriati</taxon>
        <taxon>Methanobacteriota</taxon>
        <taxon>Methanomada group</taxon>
        <taxon>Methanobacteria</taxon>
        <taxon>Methanobacteriales</taxon>
        <taxon>Methanobacteriaceae</taxon>
        <taxon>Methanobacterium</taxon>
    </lineage>
</organism>
<evidence type="ECO:0000256" key="1">
    <source>
        <dbReference type="ARBA" id="ARBA00001917"/>
    </source>
</evidence>
<evidence type="ECO:0000256" key="3">
    <source>
        <dbReference type="ARBA" id="ARBA00038054"/>
    </source>
</evidence>
<name>A0A2H4VRB0_9EURY</name>
<sequence>MKKSLGAKTITYPTPVFVVGTYDSKGKPNAMTAAWGGICCSVPPCIAISLRKATYTYHSIMDSKAFTISIPSEDQVKEADYFGIASGKDVDKFQATGLTPVKSKVVNAPYVGEFPFILECELQQSVKIGLHTQFIGEIKDIKVDESLISDDESLIKKIKPLIYSPDNQSYYGVGELVGKAFSAGRQFKL</sequence>
<protein>
    <submittedName>
        <fullName evidence="6">Flavin reductase family protein</fullName>
    </submittedName>
    <submittedName>
        <fullName evidence="5">Flavoredoxin</fullName>
    </submittedName>
</protein>
<dbReference type="Gene3D" id="2.30.110.10">
    <property type="entry name" value="Electron Transport, Fmn-binding Protein, Chain A"/>
    <property type="match status" value="1"/>
</dbReference>
<evidence type="ECO:0000313" key="5">
    <source>
        <dbReference type="EMBL" id="AUB60570.1"/>
    </source>
</evidence>
<reference evidence="5 7" key="1">
    <citation type="submission" date="2016-10" db="EMBL/GenBank/DDBJ databases">
        <title>Comparative genomics between deep and shallow subseafloor isolates.</title>
        <authorList>
            <person name="Ishii S."/>
            <person name="Miller J.R."/>
            <person name="Sutton G."/>
            <person name="Suzuki S."/>
            <person name="Methe B."/>
            <person name="Inagaki F."/>
            <person name="Imachi H."/>
        </authorList>
    </citation>
    <scope>NUCLEOTIDE SEQUENCE [LARGE SCALE GENOMIC DNA]</scope>
    <source>
        <strain evidence="5 7">A8p</strain>
    </source>
</reference>
<dbReference type="InterPro" id="IPR052174">
    <property type="entry name" value="Flavoredoxin"/>
</dbReference>
<dbReference type="KEGG" id="msub:BK009_07675"/>
<dbReference type="Proteomes" id="UP000591058">
    <property type="component" value="Unassembled WGS sequence"/>
</dbReference>
<gene>
    <name evidence="5" type="ORF">BK009_07675</name>
    <name evidence="6" type="ORF">HG719_08220</name>
</gene>
<feature type="domain" description="Flavin reductase like" evidence="4">
    <location>
        <begin position="9"/>
        <end position="163"/>
    </location>
</feature>
<dbReference type="GeneID" id="35126360"/>
<dbReference type="InterPro" id="IPR012349">
    <property type="entry name" value="Split_barrel_FMN-bd"/>
</dbReference>
<evidence type="ECO:0000256" key="2">
    <source>
        <dbReference type="ARBA" id="ARBA00022630"/>
    </source>
</evidence>
<reference evidence="6 8" key="2">
    <citation type="submission" date="2020-04" db="EMBL/GenBank/DDBJ databases">
        <title>Draft genome of Methanobacterium subterraneum isolated from animal feces.</title>
        <authorList>
            <person name="Ouboter H.T."/>
            <person name="Berger S."/>
            <person name="Gungor E."/>
            <person name="Jetten M.S.M."/>
            <person name="Welte C.U."/>
        </authorList>
    </citation>
    <scope>NUCLEOTIDE SEQUENCE [LARGE SCALE GENOMIC DNA]</scope>
    <source>
        <strain evidence="6">HO_2020</strain>
    </source>
</reference>
<keyword evidence="7" id="KW-1185">Reference proteome</keyword>
<dbReference type="Proteomes" id="UP000232631">
    <property type="component" value="Chromosome"/>
</dbReference>
<evidence type="ECO:0000313" key="8">
    <source>
        <dbReference type="Proteomes" id="UP000591058"/>
    </source>
</evidence>
<dbReference type="Pfam" id="PF01613">
    <property type="entry name" value="Flavin_Reduct"/>
    <property type="match status" value="1"/>
</dbReference>
<dbReference type="SUPFAM" id="SSF50475">
    <property type="entry name" value="FMN-binding split barrel"/>
    <property type="match status" value="1"/>
</dbReference>
<dbReference type="PANTHER" id="PTHR43567:SF1">
    <property type="entry name" value="FLAVOREDOXIN"/>
    <property type="match status" value="1"/>
</dbReference>
<dbReference type="GO" id="GO:0010181">
    <property type="term" value="F:FMN binding"/>
    <property type="evidence" value="ECO:0007669"/>
    <property type="project" value="InterPro"/>
</dbReference>
<dbReference type="RefSeq" id="WP_100909341.1">
    <property type="nucleotide sequence ID" value="NZ_CP017768.1"/>
</dbReference>
<evidence type="ECO:0000259" key="4">
    <source>
        <dbReference type="SMART" id="SM00903"/>
    </source>
</evidence>
<dbReference type="AlphaFoldDB" id="A0A2H4VRB0"/>
<evidence type="ECO:0000313" key="7">
    <source>
        <dbReference type="Proteomes" id="UP000232631"/>
    </source>
</evidence>
<accession>A0A2H4VRB0</accession>
<keyword evidence="2" id="KW-0285">Flavoprotein</keyword>
<evidence type="ECO:0000313" key="6">
    <source>
        <dbReference type="EMBL" id="NMO09806.1"/>
    </source>
</evidence>
<comment type="similarity">
    <text evidence="3">Belongs to the flavoredoxin family.</text>
</comment>
<dbReference type="SMART" id="SM00903">
    <property type="entry name" value="Flavin_Reduct"/>
    <property type="match status" value="1"/>
</dbReference>
<dbReference type="EMBL" id="CP017768">
    <property type="protein sequence ID" value="AUB60570.1"/>
    <property type="molecule type" value="Genomic_DNA"/>
</dbReference>
<comment type="cofactor">
    <cofactor evidence="1">
        <name>FMN</name>
        <dbReference type="ChEBI" id="CHEBI:58210"/>
    </cofactor>
</comment>
<dbReference type="EMBL" id="JABBYL010000029">
    <property type="protein sequence ID" value="NMO09806.1"/>
    <property type="molecule type" value="Genomic_DNA"/>
</dbReference>
<dbReference type="InterPro" id="IPR002563">
    <property type="entry name" value="Flavin_Rdtase-like_dom"/>
</dbReference>
<dbReference type="PANTHER" id="PTHR43567">
    <property type="entry name" value="FLAVOREDOXIN-RELATED-RELATED"/>
    <property type="match status" value="1"/>
</dbReference>